<dbReference type="InterPro" id="IPR050331">
    <property type="entry name" value="Zinc_finger"/>
</dbReference>
<evidence type="ECO:0000256" key="5">
    <source>
        <dbReference type="ARBA" id="ARBA00022833"/>
    </source>
</evidence>
<sequence>MKDSDELELQVNADEMCRTCLGQFPTGQLKPIFCNEILDGKIISFPKVLESTVGIKPAKNEAFPKNVCVDCKSKLKELFSFREKTTKSFDLLYEIFGIAKPPVSQPLKKELSVAGTQTCPLIINEEDLETCHQYLTITRAAKPTTSDAACQAGPKTEESPCQTESLAVTKKDASTQIDHPSLQNFEISPVEEETGSQTNETLYVEETTEMDDDNFSQVDVIDDMGAADNIVDDTDLELDDNEMPALLEQDEFNFVEKSSDKSDNHDKAEQGIEHETIEYLTYEVIREEEEEEEPETEVKSSRSFKEATSKVGIEKKCNYCQFVSSVKSAFNDHYAIHEQTIETIFDRVDYYRCTNCKVVYPTLSKLQDHATTEECNAIDREDFEESSDAIVHEQFYNVGLDICLPRMKTFHLNERSQVVCGFCSLAFETWSDALEHYSSIHENEETSAEDVSRIWNTYGYDRIHRCGICKDQFADASFIRQHVYFHRSRYDCPYDCSGTFRDFFKLTVHLNQNHLCKKTGLVADAKVLPSQPDMVCQICFKRFTSEASYKVHTKNHFANRRYTCTECPKAFLQKCDLTIHMRSHTDERPFACTVPGCDKKFRTSSHRRDHMSTHAEEKKYQCDICLKHFKAERILQGHIRLHSGFRPFDCSECGKTFSRKHHVKLHMKTHGKNVKFE</sequence>
<dbReference type="PROSITE" id="PS00028">
    <property type="entry name" value="ZINC_FINGER_C2H2_1"/>
    <property type="match status" value="8"/>
</dbReference>
<dbReference type="Proteomes" id="UP000069940">
    <property type="component" value="Unassembled WGS sequence"/>
</dbReference>
<dbReference type="InterPro" id="IPR036236">
    <property type="entry name" value="Znf_C2H2_sf"/>
</dbReference>
<evidence type="ECO:0000313" key="11">
    <source>
        <dbReference type="EnsemblMetazoa" id="AALFPA23_003511.P3901"/>
    </source>
</evidence>
<feature type="domain" description="C2H2-type" evidence="9">
    <location>
        <begin position="620"/>
        <end position="647"/>
    </location>
</feature>
<feature type="domain" description="C2H2-type" evidence="9">
    <location>
        <begin position="590"/>
        <end position="619"/>
    </location>
</feature>
<dbReference type="SMART" id="SM00868">
    <property type="entry name" value="zf-AD"/>
    <property type="match status" value="1"/>
</dbReference>
<feature type="binding site" evidence="8">
    <location>
        <position position="68"/>
    </location>
    <ligand>
        <name>Zn(2+)</name>
        <dbReference type="ChEBI" id="CHEBI:29105"/>
    </ligand>
</feature>
<dbReference type="EnsemblMetazoa" id="AALFPA23_003511.R3901">
    <property type="protein sequence ID" value="AALFPA23_003511.P3901"/>
    <property type="gene ID" value="AALFPA23_003511"/>
</dbReference>
<dbReference type="InterPro" id="IPR013087">
    <property type="entry name" value="Znf_C2H2_type"/>
</dbReference>
<evidence type="ECO:0008006" key="13">
    <source>
        <dbReference type="Google" id="ProtNLM"/>
    </source>
</evidence>
<feature type="domain" description="C2H2-type" evidence="9">
    <location>
        <begin position="534"/>
        <end position="561"/>
    </location>
</feature>
<organism evidence="11 12">
    <name type="scientific">Aedes albopictus</name>
    <name type="common">Asian tiger mosquito</name>
    <name type="synonym">Stegomyia albopicta</name>
    <dbReference type="NCBI Taxonomy" id="7160"/>
    <lineage>
        <taxon>Eukaryota</taxon>
        <taxon>Metazoa</taxon>
        <taxon>Ecdysozoa</taxon>
        <taxon>Arthropoda</taxon>
        <taxon>Hexapoda</taxon>
        <taxon>Insecta</taxon>
        <taxon>Pterygota</taxon>
        <taxon>Neoptera</taxon>
        <taxon>Endopterygota</taxon>
        <taxon>Diptera</taxon>
        <taxon>Nematocera</taxon>
        <taxon>Culicoidea</taxon>
        <taxon>Culicidae</taxon>
        <taxon>Culicinae</taxon>
        <taxon>Aedini</taxon>
        <taxon>Aedes</taxon>
        <taxon>Stegomyia</taxon>
    </lineage>
</organism>
<evidence type="ECO:0000256" key="7">
    <source>
        <dbReference type="PROSITE-ProRule" id="PRU00042"/>
    </source>
</evidence>
<keyword evidence="3" id="KW-0677">Repeat</keyword>
<feature type="domain" description="C2H2-type" evidence="9">
    <location>
        <begin position="562"/>
        <end position="589"/>
    </location>
</feature>
<keyword evidence="5 8" id="KW-0862">Zinc</keyword>
<keyword evidence="2 8" id="KW-0479">Metal-binding</keyword>
<feature type="domain" description="C2H2-type" evidence="9">
    <location>
        <begin position="490"/>
        <end position="519"/>
    </location>
</feature>
<feature type="binding site" evidence="8">
    <location>
        <position position="17"/>
    </location>
    <ligand>
        <name>Zn(2+)</name>
        <dbReference type="ChEBI" id="CHEBI:29105"/>
    </ligand>
</feature>
<evidence type="ECO:0000313" key="12">
    <source>
        <dbReference type="Proteomes" id="UP000069940"/>
    </source>
</evidence>
<dbReference type="SUPFAM" id="SSF57667">
    <property type="entry name" value="beta-beta-alpha zinc fingers"/>
    <property type="match status" value="3"/>
</dbReference>
<dbReference type="SMART" id="SM00355">
    <property type="entry name" value="ZnF_C2H2"/>
    <property type="match status" value="10"/>
</dbReference>
<protein>
    <recommendedName>
        <fullName evidence="13">C2h2-type zn-finger protein</fullName>
    </recommendedName>
</protein>
<evidence type="ECO:0000256" key="1">
    <source>
        <dbReference type="ARBA" id="ARBA00004123"/>
    </source>
</evidence>
<evidence type="ECO:0000256" key="8">
    <source>
        <dbReference type="PROSITE-ProRule" id="PRU01263"/>
    </source>
</evidence>
<feature type="domain" description="C2H2-type" evidence="9">
    <location>
        <begin position="648"/>
        <end position="670"/>
    </location>
</feature>
<reference evidence="12" key="1">
    <citation type="journal article" date="2015" name="Proc. Natl. Acad. Sci. U.S.A.">
        <title>Genome sequence of the Asian Tiger mosquito, Aedes albopictus, reveals insights into its biology, genetics, and evolution.</title>
        <authorList>
            <person name="Chen X.G."/>
            <person name="Jiang X."/>
            <person name="Gu J."/>
            <person name="Xu M."/>
            <person name="Wu Y."/>
            <person name="Deng Y."/>
            <person name="Zhang C."/>
            <person name="Bonizzoni M."/>
            <person name="Dermauw W."/>
            <person name="Vontas J."/>
            <person name="Armbruster P."/>
            <person name="Huang X."/>
            <person name="Yang Y."/>
            <person name="Zhang H."/>
            <person name="He W."/>
            <person name="Peng H."/>
            <person name="Liu Y."/>
            <person name="Wu K."/>
            <person name="Chen J."/>
            <person name="Lirakis M."/>
            <person name="Topalis P."/>
            <person name="Van Leeuwen T."/>
            <person name="Hall A.B."/>
            <person name="Jiang X."/>
            <person name="Thorpe C."/>
            <person name="Mueller R.L."/>
            <person name="Sun C."/>
            <person name="Waterhouse R.M."/>
            <person name="Yan G."/>
            <person name="Tu Z.J."/>
            <person name="Fang X."/>
            <person name="James A.A."/>
        </authorList>
    </citation>
    <scope>NUCLEOTIDE SEQUENCE [LARGE SCALE GENOMIC DNA]</scope>
    <source>
        <strain evidence="12">Foshan</strain>
    </source>
</reference>
<dbReference type="SUPFAM" id="SSF57716">
    <property type="entry name" value="Glucocorticoid receptor-like (DNA-binding domain)"/>
    <property type="match status" value="1"/>
</dbReference>
<dbReference type="GeneID" id="109399304"/>
<dbReference type="PANTHER" id="PTHR16515:SF66">
    <property type="entry name" value="C2H2-TYPE DOMAIN-CONTAINING PROTEIN"/>
    <property type="match status" value="1"/>
</dbReference>
<dbReference type="PANTHER" id="PTHR16515">
    <property type="entry name" value="PR DOMAIN ZINC FINGER PROTEIN"/>
    <property type="match status" value="1"/>
</dbReference>
<dbReference type="PROSITE" id="PS51915">
    <property type="entry name" value="ZAD"/>
    <property type="match status" value="1"/>
</dbReference>
<evidence type="ECO:0000259" key="10">
    <source>
        <dbReference type="PROSITE" id="PS51915"/>
    </source>
</evidence>
<keyword evidence="4 7" id="KW-0863">Zinc-finger</keyword>
<evidence type="ECO:0000256" key="4">
    <source>
        <dbReference type="ARBA" id="ARBA00022771"/>
    </source>
</evidence>
<name>A0ABM1XWF5_AEDAL</name>
<accession>A0ABM1XWF5</accession>
<evidence type="ECO:0000259" key="9">
    <source>
        <dbReference type="PROSITE" id="PS50157"/>
    </source>
</evidence>
<keyword evidence="6" id="KW-0539">Nucleus</keyword>
<feature type="binding site" evidence="8">
    <location>
        <position position="71"/>
    </location>
    <ligand>
        <name>Zn(2+)</name>
        <dbReference type="ChEBI" id="CHEBI:29105"/>
    </ligand>
</feature>
<comment type="subcellular location">
    <subcellularLocation>
        <location evidence="1">Nucleus</location>
    </subcellularLocation>
</comment>
<feature type="binding site" evidence="8">
    <location>
        <position position="20"/>
    </location>
    <ligand>
        <name>Zn(2+)</name>
        <dbReference type="ChEBI" id="CHEBI:29105"/>
    </ligand>
</feature>
<feature type="domain" description="ZAD" evidence="10">
    <location>
        <begin position="15"/>
        <end position="95"/>
    </location>
</feature>
<evidence type="ECO:0000256" key="3">
    <source>
        <dbReference type="ARBA" id="ARBA00022737"/>
    </source>
</evidence>
<dbReference type="Gene3D" id="3.30.160.60">
    <property type="entry name" value="Classic Zinc Finger"/>
    <property type="match status" value="6"/>
</dbReference>
<keyword evidence="12" id="KW-1185">Reference proteome</keyword>
<proteinExistence type="predicted"/>
<dbReference type="Pfam" id="PF07776">
    <property type="entry name" value="zf-AD"/>
    <property type="match status" value="1"/>
</dbReference>
<dbReference type="InterPro" id="IPR012934">
    <property type="entry name" value="Znf_AD"/>
</dbReference>
<dbReference type="Pfam" id="PF00096">
    <property type="entry name" value="zf-C2H2"/>
    <property type="match status" value="3"/>
</dbReference>
<dbReference type="RefSeq" id="XP_019527286.3">
    <property type="nucleotide sequence ID" value="XM_019671741.3"/>
</dbReference>
<evidence type="ECO:0000256" key="6">
    <source>
        <dbReference type="ARBA" id="ARBA00023242"/>
    </source>
</evidence>
<evidence type="ECO:0000256" key="2">
    <source>
        <dbReference type="ARBA" id="ARBA00022723"/>
    </source>
</evidence>
<dbReference type="PROSITE" id="PS50157">
    <property type="entry name" value="ZINC_FINGER_C2H2_2"/>
    <property type="match status" value="6"/>
</dbReference>
<reference evidence="11" key="2">
    <citation type="submission" date="2025-05" db="UniProtKB">
        <authorList>
            <consortium name="EnsemblMetazoa"/>
        </authorList>
    </citation>
    <scope>IDENTIFICATION</scope>
    <source>
        <strain evidence="11">Foshan</strain>
    </source>
</reference>